<reference evidence="3 4" key="1">
    <citation type="submission" date="2024-04" db="EMBL/GenBank/DDBJ databases">
        <title>Genome sequencing and metabolic network reconstruction of aminoacids and betaine degradation by Anoxynatronum sibiricum.</title>
        <authorList>
            <person name="Detkova E.N."/>
            <person name="Boltjanskaja Y.V."/>
            <person name="Mardanov A.V."/>
            <person name="Kevbrin V."/>
        </authorList>
    </citation>
    <scope>NUCLEOTIDE SEQUENCE [LARGE SCALE GENOMIC DNA]</scope>
    <source>
        <strain evidence="3 4">Z-7981</strain>
    </source>
</reference>
<dbReference type="Pfam" id="PF19753">
    <property type="entry name" value="DUF6240"/>
    <property type="match status" value="1"/>
</dbReference>
<gene>
    <name evidence="3" type="ORF">AAIG11_15240</name>
</gene>
<evidence type="ECO:0000256" key="1">
    <source>
        <dbReference type="SAM" id="Coils"/>
    </source>
</evidence>
<organism evidence="3 4">
    <name type="scientific">Anoxynatronum sibiricum</name>
    <dbReference type="NCBI Taxonomy" id="210623"/>
    <lineage>
        <taxon>Bacteria</taxon>
        <taxon>Bacillati</taxon>
        <taxon>Bacillota</taxon>
        <taxon>Clostridia</taxon>
        <taxon>Eubacteriales</taxon>
        <taxon>Clostridiaceae</taxon>
        <taxon>Anoxynatronum</taxon>
    </lineage>
</organism>
<name>A0ABU9VXF6_9CLOT</name>
<keyword evidence="1" id="KW-0175">Coiled coil</keyword>
<sequence length="1139" mass="127301">MISSFFDKINVPVRQPTYGRPDNRQALTGVLLEKNGREVSVMVSESRVVKALLKEPLQQEPGEKVVIDRRQIQQMETQEKKADEKMPQEKTVEEKTAANPADKLLERLQVPVNEDTRKALENLEKFGLEVNRGNLMALTTAKSLLEQVTGQLTHEKALKLLEQQIDLERTSLQELAQRLREMPEEKETFSFLKFLGLKKEMTTSEAEKQAQKIYGQKMGKDVADAIKALDKQGITISRQQVDRLINLQEKIFGLKDLKDETLTEVLKGKIEPSLENIYKLHRGVRQGMVAPPAAPGSGMGYGDPVSVPPAALHPAELARMADEIGRHLQAEGMEVTEERIHLAGVLLTGGVAVTGDTLEQMESLKAAVQLVAEKLDGHLLAALEKAGIQVEKEDIRQLAEWIREHEALQGTGKEAVLQSSDTPTGSTATNTEALKATLEQLEKQLEKLSQLDEKQLAQLIRQGGALRLEQLGPVAERITLTGLSETDQQALRLAQTLGRLSEMNLDTAALHLRRQAPMTLQQLVATQEMWKTQQLEGTVSGDAGKEEALPMAEPSRVDQVVAQYLAQQGMSPAAGGAHEDMEALRALGRQHLPLDETRVSQLYALRGAVENLQQMTLDEARQLVTSADPTSTGTPLEEKPLLELVPQALQQAEGGGSLEAGFQKIELLQLLQQLTPDVLALHMKHELPLTPEALKLTLQLLGGQMDLENYRQEMTLLMGRSSNENLLADKENVGQPGDKLQQLENITMPREMDGRMEMLLNRHVTEQFPHASSDPETGALLKAAAHALMAQQMPVNRESLQEMMQLMRLADDVEQRLNQQGMLPPERGGAPVMQQSLEELMNSLKATTKEETVLPTAPTTYQLEKMATTLSSLQALAGETDRKESLLSLLIKNATPLTLQEVKQMDLFLQNRHQTGQLLGQIMDLLKEEGNNGNRYAQEAVQQLSRLMEQATGQLRSGQGADEQLYRDAARILRELEPALQQMNPEARESLGQAGERLLNSLELQQQLNREDTVFQLPFMLGGQLQNLQVYFMNQRKNKKIDPQDMTVLLNFDTRHMGNLNVFVGVKYKKIVMKIGVARQEDKEWIDARREKLEEMMAALDLEIKDLSYRVEEEQHLMSLAEDLQAFRGVRHGRLDLRI</sequence>
<keyword evidence="4" id="KW-1185">Reference proteome</keyword>
<evidence type="ECO:0000313" key="3">
    <source>
        <dbReference type="EMBL" id="MEN1761841.1"/>
    </source>
</evidence>
<evidence type="ECO:0000256" key="2">
    <source>
        <dbReference type="SAM" id="MobiDB-lite"/>
    </source>
</evidence>
<proteinExistence type="predicted"/>
<dbReference type="RefSeq" id="WP_343187125.1">
    <property type="nucleotide sequence ID" value="NZ_JBCITM010000022.1"/>
</dbReference>
<comment type="caution">
    <text evidence="3">The sequence shown here is derived from an EMBL/GenBank/DDBJ whole genome shotgun (WGS) entry which is preliminary data.</text>
</comment>
<feature type="coiled-coil region" evidence="1">
    <location>
        <begin position="431"/>
        <end position="458"/>
    </location>
</feature>
<protein>
    <submittedName>
        <fullName evidence="3">DUF6240 domain-containing protein</fullName>
    </submittedName>
</protein>
<evidence type="ECO:0000313" key="4">
    <source>
        <dbReference type="Proteomes" id="UP001407405"/>
    </source>
</evidence>
<accession>A0ABU9VXF6</accession>
<dbReference type="Proteomes" id="UP001407405">
    <property type="component" value="Unassembled WGS sequence"/>
</dbReference>
<feature type="region of interest" description="Disordered" evidence="2">
    <location>
        <begin position="76"/>
        <end position="96"/>
    </location>
</feature>
<dbReference type="EMBL" id="JBCITM010000022">
    <property type="protein sequence ID" value="MEN1761841.1"/>
    <property type="molecule type" value="Genomic_DNA"/>
</dbReference>
<dbReference type="InterPro" id="IPR046207">
    <property type="entry name" value="DUF6240"/>
</dbReference>